<dbReference type="Gene3D" id="1.10.287.130">
    <property type="match status" value="1"/>
</dbReference>
<name>A0A1G6CZ30_9BACT</name>
<dbReference type="NCBIfam" id="NF045718">
    <property type="entry name" value="two_CW_domain"/>
    <property type="match status" value="1"/>
</dbReference>
<dbReference type="SUPFAM" id="SSF103190">
    <property type="entry name" value="Sensory domain-like"/>
    <property type="match status" value="1"/>
</dbReference>
<evidence type="ECO:0000259" key="13">
    <source>
        <dbReference type="PROSITE" id="PS50109"/>
    </source>
</evidence>
<dbReference type="AlphaFoldDB" id="A0A1G6CZ30"/>
<dbReference type="GO" id="GO:0005886">
    <property type="term" value="C:plasma membrane"/>
    <property type="evidence" value="ECO:0007669"/>
    <property type="project" value="UniProtKB-SubCell"/>
</dbReference>
<evidence type="ECO:0000256" key="12">
    <source>
        <dbReference type="ARBA" id="ARBA00023012"/>
    </source>
</evidence>
<dbReference type="InterPro" id="IPR003660">
    <property type="entry name" value="HAMP_dom"/>
</dbReference>
<evidence type="ECO:0000256" key="9">
    <source>
        <dbReference type="ARBA" id="ARBA00022777"/>
    </source>
</evidence>
<evidence type="ECO:0000256" key="6">
    <source>
        <dbReference type="ARBA" id="ARBA00022679"/>
    </source>
</evidence>
<keyword evidence="10" id="KW-0067">ATP-binding</keyword>
<dbReference type="NCBIfam" id="TIGR00229">
    <property type="entry name" value="sensory_box"/>
    <property type="match status" value="1"/>
</dbReference>
<keyword evidence="9" id="KW-0418">Kinase</keyword>
<keyword evidence="16" id="KW-1185">Reference proteome</keyword>
<evidence type="ECO:0000313" key="16">
    <source>
        <dbReference type="Proteomes" id="UP000198771"/>
    </source>
</evidence>
<evidence type="ECO:0000256" key="8">
    <source>
        <dbReference type="ARBA" id="ARBA00022741"/>
    </source>
</evidence>
<dbReference type="RefSeq" id="WP_092120386.1">
    <property type="nucleotide sequence ID" value="NZ_FMXO01000009.1"/>
</dbReference>
<comment type="catalytic activity">
    <reaction evidence="1">
        <text>ATP + protein L-histidine = ADP + protein N-phospho-L-histidine.</text>
        <dbReference type="EC" id="2.7.13.3"/>
    </reaction>
</comment>
<keyword evidence="12" id="KW-0902">Two-component regulatory system</keyword>
<dbReference type="PRINTS" id="PR00344">
    <property type="entry name" value="BCTRLSENSOR"/>
</dbReference>
<feature type="domain" description="PAS" evidence="14">
    <location>
        <begin position="319"/>
        <end position="390"/>
    </location>
</feature>
<accession>A0A1G6CZ30</accession>
<dbReference type="PROSITE" id="PS50112">
    <property type="entry name" value="PAS"/>
    <property type="match status" value="1"/>
</dbReference>
<dbReference type="PANTHER" id="PTHR43065:SF42">
    <property type="entry name" value="TWO-COMPONENT SENSOR PPRA"/>
    <property type="match status" value="1"/>
</dbReference>
<keyword evidence="6" id="KW-0808">Transferase</keyword>
<keyword evidence="11" id="KW-0472">Membrane</keyword>
<dbReference type="Proteomes" id="UP000198771">
    <property type="component" value="Unassembled WGS sequence"/>
</dbReference>
<dbReference type="Pfam" id="PF08448">
    <property type="entry name" value="PAS_4"/>
    <property type="match status" value="1"/>
</dbReference>
<keyword evidence="11" id="KW-1133">Transmembrane helix</keyword>
<evidence type="ECO:0000256" key="1">
    <source>
        <dbReference type="ARBA" id="ARBA00000085"/>
    </source>
</evidence>
<keyword evidence="8" id="KW-0547">Nucleotide-binding</keyword>
<dbReference type="Gene3D" id="3.30.565.10">
    <property type="entry name" value="Histidine kinase-like ATPase, C-terminal domain"/>
    <property type="match status" value="1"/>
</dbReference>
<feature type="domain" description="Histidine kinase" evidence="13">
    <location>
        <begin position="455"/>
        <end position="681"/>
    </location>
</feature>
<dbReference type="CDD" id="cd00082">
    <property type="entry name" value="HisKA"/>
    <property type="match status" value="1"/>
</dbReference>
<dbReference type="PROSITE" id="PS50109">
    <property type="entry name" value="HIS_KIN"/>
    <property type="match status" value="1"/>
</dbReference>
<dbReference type="InterPro" id="IPR035965">
    <property type="entry name" value="PAS-like_dom_sf"/>
</dbReference>
<dbReference type="EMBL" id="FMXO01000009">
    <property type="protein sequence ID" value="SDB38099.1"/>
    <property type="molecule type" value="Genomic_DNA"/>
</dbReference>
<dbReference type="InterPro" id="IPR000014">
    <property type="entry name" value="PAS"/>
</dbReference>
<dbReference type="GO" id="GO:0005524">
    <property type="term" value="F:ATP binding"/>
    <property type="evidence" value="ECO:0007669"/>
    <property type="project" value="UniProtKB-KW"/>
</dbReference>
<dbReference type="SUPFAM" id="SSF47384">
    <property type="entry name" value="Homodimeric domain of signal transducing histidine kinase"/>
    <property type="match status" value="1"/>
</dbReference>
<dbReference type="InterPro" id="IPR013656">
    <property type="entry name" value="PAS_4"/>
</dbReference>
<sequence>MRSIFHYLSRRSFQAKINLGLALIIICFGLLLGFMSHAVSSRAILEETLKRGQSLVVNLSARSVESILSMNFLRLTVLTTEVVQIGNEKDIVYAFILDRHGQVLAHSFRDGFPVALRLANQVEDHQAYSIQFLDTGAERIYDFAAPVMLDETRLGTVRVALSYSTIKASIDRLMWLNMLMTAGATLLALMGGSFFARTVTRRVNALRQSAEAVVKGDLDVQVSPLLERNCWEIMDCDQEHCPARGDRQRRCWYIAGTFCPDCGTGGFPEKVDNCLNCPVYRRNAGDEIQSLAESFEYMALTLKNHIEELRLSRKNLSLQKQLLKTILDVTPDLVALQDDNLVYLAVNKAFCSHLSRDENEIVGSTDFDIFNPDQADQNYHEDMQILMTKQPLSKEIMTRGSKGKKWHHVVKVPVIENDRIIGLLSTARDITVVKQYQEKLIHSQKMEDLGRLAGGVAHEINTPLSIILGYAQLLLKDIPNSDPVAQDVAIIEKQAQACRKIVADLLSFSRNTEKDQAQININQSLREVADLVEHIFRQNRIVIIKELDDLIPPVTGDKERLKQVWMNLLNNAADAIGTDGCIMIKTKLCAHRRRLVVSVADTGSGIQEEDLDKIFEPFFTTKPVDKGTGLGLSVTFGIIKDHGGRISAFSPVPSEYNDNYPACEGELGPGTVFFVELPLEGNTMPDDECVDIPKRT</sequence>
<dbReference type="GO" id="GO:0000155">
    <property type="term" value="F:phosphorelay sensor kinase activity"/>
    <property type="evidence" value="ECO:0007669"/>
    <property type="project" value="InterPro"/>
</dbReference>
<evidence type="ECO:0000256" key="11">
    <source>
        <dbReference type="ARBA" id="ARBA00022989"/>
    </source>
</evidence>
<dbReference type="SMART" id="SM00388">
    <property type="entry name" value="HisKA"/>
    <property type="match status" value="1"/>
</dbReference>
<dbReference type="InterPro" id="IPR054687">
    <property type="entry name" value="Two-CW_dom"/>
</dbReference>
<keyword evidence="7" id="KW-0812">Transmembrane</keyword>
<reference evidence="15 16" key="1">
    <citation type="submission" date="2016-10" db="EMBL/GenBank/DDBJ databases">
        <authorList>
            <person name="de Groot N.N."/>
        </authorList>
    </citation>
    <scope>NUCLEOTIDE SEQUENCE [LARGE SCALE GENOMIC DNA]</scope>
    <source>
        <strain evidence="15 16">ASO4-2</strain>
    </source>
</reference>
<proteinExistence type="predicted"/>
<dbReference type="SMART" id="SM00091">
    <property type="entry name" value="PAS"/>
    <property type="match status" value="1"/>
</dbReference>
<organism evidence="15 16">
    <name type="scientific">Desulfonatronum thiosulfatophilum</name>
    <dbReference type="NCBI Taxonomy" id="617002"/>
    <lineage>
        <taxon>Bacteria</taxon>
        <taxon>Pseudomonadati</taxon>
        <taxon>Thermodesulfobacteriota</taxon>
        <taxon>Desulfovibrionia</taxon>
        <taxon>Desulfovibrionales</taxon>
        <taxon>Desulfonatronaceae</taxon>
        <taxon>Desulfonatronum</taxon>
    </lineage>
</organism>
<evidence type="ECO:0000256" key="5">
    <source>
        <dbReference type="ARBA" id="ARBA00022553"/>
    </source>
</evidence>
<dbReference type="InterPro" id="IPR005467">
    <property type="entry name" value="His_kinase_dom"/>
</dbReference>
<dbReference type="SUPFAM" id="SSF55874">
    <property type="entry name" value="ATPase domain of HSP90 chaperone/DNA topoisomerase II/histidine kinase"/>
    <property type="match status" value="1"/>
</dbReference>
<dbReference type="EC" id="2.7.13.3" evidence="3"/>
<dbReference type="SMART" id="SM00387">
    <property type="entry name" value="HATPase_c"/>
    <property type="match status" value="1"/>
</dbReference>
<evidence type="ECO:0000256" key="2">
    <source>
        <dbReference type="ARBA" id="ARBA00004651"/>
    </source>
</evidence>
<dbReference type="SUPFAM" id="SSF55785">
    <property type="entry name" value="PYP-like sensor domain (PAS domain)"/>
    <property type="match status" value="1"/>
</dbReference>
<keyword evidence="4" id="KW-1003">Cell membrane</keyword>
<protein>
    <recommendedName>
        <fullName evidence="3">histidine kinase</fullName>
        <ecNumber evidence="3">2.7.13.3</ecNumber>
    </recommendedName>
</protein>
<comment type="subcellular location">
    <subcellularLocation>
        <location evidence="2">Cell membrane</location>
        <topology evidence="2">Multi-pass membrane protein</topology>
    </subcellularLocation>
</comment>
<dbReference type="InterPro" id="IPR004358">
    <property type="entry name" value="Sig_transdc_His_kin-like_C"/>
</dbReference>
<evidence type="ECO:0000259" key="14">
    <source>
        <dbReference type="PROSITE" id="PS50112"/>
    </source>
</evidence>
<gene>
    <name evidence="15" type="ORF">SAMN05660653_01842</name>
</gene>
<dbReference type="PANTHER" id="PTHR43065">
    <property type="entry name" value="SENSOR HISTIDINE KINASE"/>
    <property type="match status" value="1"/>
</dbReference>
<dbReference type="Gene3D" id="3.30.450.20">
    <property type="entry name" value="PAS domain"/>
    <property type="match status" value="1"/>
</dbReference>
<evidence type="ECO:0000256" key="3">
    <source>
        <dbReference type="ARBA" id="ARBA00012438"/>
    </source>
</evidence>
<dbReference type="InterPro" id="IPR029151">
    <property type="entry name" value="Sensor-like_sf"/>
</dbReference>
<dbReference type="InterPro" id="IPR003661">
    <property type="entry name" value="HisK_dim/P_dom"/>
</dbReference>
<dbReference type="InterPro" id="IPR003594">
    <property type="entry name" value="HATPase_dom"/>
</dbReference>
<evidence type="ECO:0000313" key="15">
    <source>
        <dbReference type="EMBL" id="SDB38099.1"/>
    </source>
</evidence>
<evidence type="ECO:0000256" key="4">
    <source>
        <dbReference type="ARBA" id="ARBA00022475"/>
    </source>
</evidence>
<dbReference type="STRING" id="617002.SAMN05660653_01842"/>
<dbReference type="InterPro" id="IPR036097">
    <property type="entry name" value="HisK_dim/P_sf"/>
</dbReference>
<dbReference type="InterPro" id="IPR036890">
    <property type="entry name" value="HATPase_C_sf"/>
</dbReference>
<dbReference type="OrthoDB" id="9805967at2"/>
<keyword evidence="5" id="KW-0597">Phosphoprotein</keyword>
<dbReference type="Pfam" id="PF02518">
    <property type="entry name" value="HATPase_c"/>
    <property type="match status" value="1"/>
</dbReference>
<evidence type="ECO:0000256" key="7">
    <source>
        <dbReference type="ARBA" id="ARBA00022692"/>
    </source>
</evidence>
<dbReference type="Gene3D" id="6.10.340.10">
    <property type="match status" value="1"/>
</dbReference>
<dbReference type="Pfam" id="PF00512">
    <property type="entry name" value="HisKA"/>
    <property type="match status" value="1"/>
</dbReference>
<evidence type="ECO:0000256" key="10">
    <source>
        <dbReference type="ARBA" id="ARBA00022840"/>
    </source>
</evidence>
<dbReference type="Pfam" id="PF00672">
    <property type="entry name" value="HAMP"/>
    <property type="match status" value="1"/>
</dbReference>